<dbReference type="OrthoDB" id="515366at2759"/>
<sequence length="187" mass="20814">RYRFEYNDNTIYEFEQSLDDVTIYVIPPPFITKGRQINCIISPNHLKLGLQQSWFLNEDTYGTVEVDASTWTLEDDDNDEDNKSKDKINNDNGSRKKVIVITLTKANRGTAWEAALKGNPNAAAAAASATTASSASSNTMDAISVEQVKKDLLLEKFQEENPGFDFRGADFNGSVPDARKFMGGVQY</sequence>
<dbReference type="Pfam" id="PF04969">
    <property type="entry name" value="CS"/>
    <property type="match status" value="1"/>
</dbReference>
<protein>
    <recommendedName>
        <fullName evidence="1">CS domain-containing protein</fullName>
    </recommendedName>
</protein>
<dbReference type="GO" id="GO:0005737">
    <property type="term" value="C:cytoplasm"/>
    <property type="evidence" value="ECO:0007669"/>
    <property type="project" value="TreeGrafter"/>
</dbReference>
<feature type="domain" description="CS" evidence="1">
    <location>
        <begin position="7"/>
        <end position="116"/>
    </location>
</feature>
<feature type="non-terminal residue" evidence="2">
    <location>
        <position position="1"/>
    </location>
</feature>
<evidence type="ECO:0000313" key="2">
    <source>
        <dbReference type="EMBL" id="OEU15826.1"/>
    </source>
</evidence>
<feature type="non-terminal residue" evidence="2">
    <location>
        <position position="187"/>
    </location>
</feature>
<dbReference type="GO" id="GO:0051082">
    <property type="term" value="F:unfolded protein binding"/>
    <property type="evidence" value="ECO:0007669"/>
    <property type="project" value="TreeGrafter"/>
</dbReference>
<organism evidence="2 3">
    <name type="scientific">Fragilariopsis cylindrus CCMP1102</name>
    <dbReference type="NCBI Taxonomy" id="635003"/>
    <lineage>
        <taxon>Eukaryota</taxon>
        <taxon>Sar</taxon>
        <taxon>Stramenopiles</taxon>
        <taxon>Ochrophyta</taxon>
        <taxon>Bacillariophyta</taxon>
        <taxon>Bacillariophyceae</taxon>
        <taxon>Bacillariophycidae</taxon>
        <taxon>Bacillariales</taxon>
        <taxon>Bacillariaceae</taxon>
        <taxon>Fragilariopsis</taxon>
    </lineage>
</organism>
<proteinExistence type="predicted"/>
<reference evidence="2 3" key="1">
    <citation type="submission" date="2016-09" db="EMBL/GenBank/DDBJ databases">
        <title>Extensive genetic diversity and differential bi-allelic expression allows diatom success in the polar Southern Ocean.</title>
        <authorList>
            <consortium name="DOE Joint Genome Institute"/>
            <person name="Mock T."/>
            <person name="Otillar R.P."/>
            <person name="Strauss J."/>
            <person name="Dupont C."/>
            <person name="Frickenhaus S."/>
            <person name="Maumus F."/>
            <person name="Mcmullan M."/>
            <person name="Sanges R."/>
            <person name="Schmutz J."/>
            <person name="Toseland A."/>
            <person name="Valas R."/>
            <person name="Veluchamy A."/>
            <person name="Ward B.J."/>
            <person name="Allen A."/>
            <person name="Barry K."/>
            <person name="Falciatore A."/>
            <person name="Ferrante M."/>
            <person name="Fortunato A.E."/>
            <person name="Gloeckner G."/>
            <person name="Gruber A."/>
            <person name="Hipkin R."/>
            <person name="Janech M."/>
            <person name="Kroth P."/>
            <person name="Leese F."/>
            <person name="Lindquist E."/>
            <person name="Lyon B.R."/>
            <person name="Martin J."/>
            <person name="Mayer C."/>
            <person name="Parker M."/>
            <person name="Quesneville H."/>
            <person name="Raymond J."/>
            <person name="Uhlig C."/>
            <person name="Valentin K.U."/>
            <person name="Worden A.Z."/>
            <person name="Armbrust E.V."/>
            <person name="Bowler C."/>
            <person name="Green B."/>
            <person name="Moulton V."/>
            <person name="Van Oosterhout C."/>
            <person name="Grigoriev I."/>
        </authorList>
    </citation>
    <scope>NUCLEOTIDE SEQUENCE [LARGE SCALE GENOMIC DNA]</scope>
    <source>
        <strain evidence="2 3">CCMP1102</strain>
    </source>
</reference>
<name>A0A1E7FCG5_9STRA</name>
<dbReference type="InterPro" id="IPR008978">
    <property type="entry name" value="HSP20-like_chaperone"/>
</dbReference>
<dbReference type="PROSITE" id="PS51203">
    <property type="entry name" value="CS"/>
    <property type="match status" value="1"/>
</dbReference>
<gene>
    <name evidence="2" type="ORF">FRACYDRAFT_154032</name>
</gene>
<dbReference type="SUPFAM" id="SSF49764">
    <property type="entry name" value="HSP20-like chaperones"/>
    <property type="match status" value="1"/>
</dbReference>
<dbReference type="PANTHER" id="PTHR12356:SF18">
    <property type="entry name" value="NUDC DOMAIN-CONTAINING PROTEIN 2"/>
    <property type="match status" value="1"/>
</dbReference>
<dbReference type="InterPro" id="IPR037898">
    <property type="entry name" value="NudC_fam"/>
</dbReference>
<dbReference type="PANTHER" id="PTHR12356">
    <property type="entry name" value="NUCLEAR MOVEMENT PROTEIN NUDC"/>
    <property type="match status" value="1"/>
</dbReference>
<evidence type="ECO:0000259" key="1">
    <source>
        <dbReference type="PROSITE" id="PS51203"/>
    </source>
</evidence>
<dbReference type="InParanoid" id="A0A1E7FCG5"/>
<keyword evidence="3" id="KW-1185">Reference proteome</keyword>
<dbReference type="InterPro" id="IPR007052">
    <property type="entry name" value="CS_dom"/>
</dbReference>
<dbReference type="Proteomes" id="UP000095751">
    <property type="component" value="Unassembled WGS sequence"/>
</dbReference>
<evidence type="ECO:0000313" key="3">
    <source>
        <dbReference type="Proteomes" id="UP000095751"/>
    </source>
</evidence>
<accession>A0A1E7FCG5</accession>
<dbReference type="FunCoup" id="A0A1E7FCG5">
    <property type="interactions" value="414"/>
</dbReference>
<dbReference type="AlphaFoldDB" id="A0A1E7FCG5"/>
<dbReference type="EMBL" id="KV784359">
    <property type="protein sequence ID" value="OEU15826.1"/>
    <property type="molecule type" value="Genomic_DNA"/>
</dbReference>
<dbReference type="KEGG" id="fcy:FRACYDRAFT_154032"/>
<dbReference type="GO" id="GO:0006457">
    <property type="term" value="P:protein folding"/>
    <property type="evidence" value="ECO:0007669"/>
    <property type="project" value="TreeGrafter"/>
</dbReference>
<dbReference type="CDD" id="cd06467">
    <property type="entry name" value="p23_NUDC_like"/>
    <property type="match status" value="1"/>
</dbReference>
<dbReference type="Gene3D" id="2.60.40.790">
    <property type="match status" value="1"/>
</dbReference>